<keyword evidence="15" id="KW-1185">Reference proteome</keyword>
<dbReference type="EMBL" id="JARULZ010000002">
    <property type="protein sequence ID" value="MEH0638913.1"/>
    <property type="molecule type" value="Genomic_DNA"/>
</dbReference>
<keyword evidence="4" id="KW-0560">Oxidoreductase</keyword>
<dbReference type="InterPro" id="IPR013149">
    <property type="entry name" value="ADH-like_C"/>
</dbReference>
<dbReference type="EC" id="1.1.1.329" evidence="8"/>
<evidence type="ECO:0000256" key="5">
    <source>
        <dbReference type="ARBA" id="ARBA00037678"/>
    </source>
</evidence>
<dbReference type="SMART" id="SM00829">
    <property type="entry name" value="PKS_ER"/>
    <property type="match status" value="1"/>
</dbReference>
<evidence type="ECO:0000256" key="7">
    <source>
        <dbReference type="ARBA" id="ARBA00038004"/>
    </source>
</evidence>
<dbReference type="CDD" id="cd08240">
    <property type="entry name" value="6_hydroxyhexanoate_dh_like"/>
    <property type="match status" value="1"/>
</dbReference>
<evidence type="ECO:0000256" key="6">
    <source>
        <dbReference type="ARBA" id="ARBA00037908"/>
    </source>
</evidence>
<dbReference type="Proteomes" id="UP001310290">
    <property type="component" value="Unassembled WGS sequence"/>
</dbReference>
<evidence type="ECO:0000256" key="3">
    <source>
        <dbReference type="ARBA" id="ARBA00022833"/>
    </source>
</evidence>
<dbReference type="Pfam" id="PF08240">
    <property type="entry name" value="ADH_N"/>
    <property type="match status" value="1"/>
</dbReference>
<accession>A0ABU8B0C7</accession>
<evidence type="ECO:0000313" key="14">
    <source>
        <dbReference type="EMBL" id="MEH0638913.1"/>
    </source>
</evidence>
<comment type="function">
    <text evidence="5">Catalyzes the oxidation of 2-deoxy-scyllo-inosamine (DOIA) with NAD(+) or NADP(+), forming 3-amino-2,3-dideoxy-scyllo-inosose (amino-DOI).</text>
</comment>
<feature type="domain" description="Enoyl reductase (ER)" evidence="13">
    <location>
        <begin position="11"/>
        <end position="336"/>
    </location>
</feature>
<evidence type="ECO:0000256" key="1">
    <source>
        <dbReference type="ARBA" id="ARBA00001947"/>
    </source>
</evidence>
<evidence type="ECO:0000313" key="15">
    <source>
        <dbReference type="Proteomes" id="UP001310290"/>
    </source>
</evidence>
<sequence>MKIYAFEEAGGPARESTVATPRPSGHEVLLRLTHSGVCHSDVHIRDNPTLPFPVVAGHEMAGEVIAVGEDVTTTKPGDVRLVFPWLGCGTCQDCRAGNDDRCPDQRPLGVTAYGGYAEMVHIPHERYLLDITGIDTGWAATLACSGLTAYAAVSKALRGDPDNEIVVLGTGGVGLTAVAMLRALGHRRVTAVDVNAERLAMARELGAADTVDSSAEGALEALCRVTGGGADGVIDFVNSGTTARLAFDALRRDGKLVQVGLFGGELTLPTALMPVKRLTLQGSYVGTLTELREVVELARSGRLPRTPLVTRPLTAEGVNTSLDDLAKGAVPGRIVLTA</sequence>
<proteinExistence type="inferred from homology"/>
<dbReference type="SUPFAM" id="SSF51735">
    <property type="entry name" value="NAD(P)-binding Rossmann-fold domains"/>
    <property type="match status" value="1"/>
</dbReference>
<dbReference type="Gene3D" id="3.40.50.720">
    <property type="entry name" value="NAD(P)-binding Rossmann-like Domain"/>
    <property type="match status" value="1"/>
</dbReference>
<keyword evidence="3 12" id="KW-0862">Zinc</keyword>
<gene>
    <name evidence="14" type="ORF">QBA35_37750</name>
</gene>
<dbReference type="RefSeq" id="WP_334661531.1">
    <property type="nucleotide sequence ID" value="NZ_JARULZ010000002.1"/>
</dbReference>
<evidence type="ECO:0000256" key="4">
    <source>
        <dbReference type="ARBA" id="ARBA00023002"/>
    </source>
</evidence>
<comment type="pathway">
    <text evidence="6">Metabolic intermediate biosynthesis; 2-deoxystreptamine biosynthesis; 2-deoxystreptamine from D-glucose 6-phosphate: step 3/4.</text>
</comment>
<evidence type="ECO:0000256" key="2">
    <source>
        <dbReference type="ARBA" id="ARBA00022723"/>
    </source>
</evidence>
<dbReference type="InterPro" id="IPR002328">
    <property type="entry name" value="ADH_Zn_CS"/>
</dbReference>
<comment type="caution">
    <text evidence="14">The sequence shown here is derived from an EMBL/GenBank/DDBJ whole genome shotgun (WGS) entry which is preliminary data.</text>
</comment>
<keyword evidence="2 12" id="KW-0479">Metal-binding</keyword>
<comment type="similarity">
    <text evidence="7">Belongs to the zinc-containing alcohol dehydrogenase family. DOIA dehydrogenase subfamily.</text>
</comment>
<evidence type="ECO:0000256" key="8">
    <source>
        <dbReference type="ARBA" id="ARBA00039102"/>
    </source>
</evidence>
<dbReference type="InterPro" id="IPR013154">
    <property type="entry name" value="ADH-like_N"/>
</dbReference>
<organism evidence="14 15">
    <name type="scientific">Streptomyces bottropensis</name>
    <dbReference type="NCBI Taxonomy" id="42235"/>
    <lineage>
        <taxon>Bacteria</taxon>
        <taxon>Bacillati</taxon>
        <taxon>Actinomycetota</taxon>
        <taxon>Actinomycetes</taxon>
        <taxon>Kitasatosporales</taxon>
        <taxon>Streptomycetaceae</taxon>
        <taxon>Streptomyces</taxon>
    </lineage>
</organism>
<dbReference type="InterPro" id="IPR050129">
    <property type="entry name" value="Zn_alcohol_dh"/>
</dbReference>
<dbReference type="PANTHER" id="PTHR43401:SF4">
    <property type="entry name" value="D-ARABINOSE 1-DEHYDROGENASE (NADP(+))"/>
    <property type="match status" value="1"/>
</dbReference>
<dbReference type="InterPro" id="IPR036291">
    <property type="entry name" value="NAD(P)-bd_dom_sf"/>
</dbReference>
<dbReference type="Pfam" id="PF00107">
    <property type="entry name" value="ADH_zinc_N"/>
    <property type="match status" value="1"/>
</dbReference>
<evidence type="ECO:0000256" key="12">
    <source>
        <dbReference type="RuleBase" id="RU361277"/>
    </source>
</evidence>
<dbReference type="PANTHER" id="PTHR43401">
    <property type="entry name" value="L-THREONINE 3-DEHYDROGENASE"/>
    <property type="match status" value="1"/>
</dbReference>
<comment type="catalytic activity">
    <reaction evidence="10">
        <text>2-deoxy-scyllo-inosamine + NAD(+) = 3-amino-2,3-dideoxy-scyllo-inosose + NADH + H(+)</text>
        <dbReference type="Rhea" id="RHEA:33883"/>
        <dbReference type="ChEBI" id="CHEBI:15378"/>
        <dbReference type="ChEBI" id="CHEBI:57540"/>
        <dbReference type="ChEBI" id="CHEBI:57945"/>
        <dbReference type="ChEBI" id="CHEBI:65002"/>
        <dbReference type="ChEBI" id="CHEBI:65003"/>
        <dbReference type="EC" id="1.1.1.329"/>
    </reaction>
</comment>
<evidence type="ECO:0000259" key="13">
    <source>
        <dbReference type="SMART" id="SM00829"/>
    </source>
</evidence>
<evidence type="ECO:0000256" key="11">
    <source>
        <dbReference type="ARBA" id="ARBA00049085"/>
    </source>
</evidence>
<comment type="cofactor">
    <cofactor evidence="1 12">
        <name>Zn(2+)</name>
        <dbReference type="ChEBI" id="CHEBI:29105"/>
    </cofactor>
</comment>
<reference evidence="14" key="1">
    <citation type="submission" date="2023-04" db="EMBL/GenBank/DDBJ databases">
        <title>Genomic diversity of scab-causing Streptomyces spp. in the province of Quebec, Canada.</title>
        <authorList>
            <person name="Biessy A."/>
            <person name="Cadieux M."/>
            <person name="Ciotola M."/>
            <person name="Filion M."/>
        </authorList>
    </citation>
    <scope>NUCLEOTIDE SEQUENCE</scope>
    <source>
        <strain evidence="14">B21-115</strain>
    </source>
</reference>
<name>A0ABU8B0C7_9ACTN</name>
<dbReference type="PROSITE" id="PS00059">
    <property type="entry name" value="ADH_ZINC"/>
    <property type="match status" value="1"/>
</dbReference>
<dbReference type="SUPFAM" id="SSF50129">
    <property type="entry name" value="GroES-like"/>
    <property type="match status" value="1"/>
</dbReference>
<dbReference type="InterPro" id="IPR020843">
    <property type="entry name" value="ER"/>
</dbReference>
<evidence type="ECO:0000256" key="10">
    <source>
        <dbReference type="ARBA" id="ARBA00048685"/>
    </source>
</evidence>
<dbReference type="Gene3D" id="3.90.180.10">
    <property type="entry name" value="Medium-chain alcohol dehydrogenases, catalytic domain"/>
    <property type="match status" value="1"/>
</dbReference>
<comment type="catalytic activity">
    <reaction evidence="11">
        <text>2-deoxy-scyllo-inosamine + NADP(+) = 3-amino-2,3-dideoxy-scyllo-inosose + NADPH + H(+)</text>
        <dbReference type="Rhea" id="RHEA:33879"/>
        <dbReference type="ChEBI" id="CHEBI:15378"/>
        <dbReference type="ChEBI" id="CHEBI:57783"/>
        <dbReference type="ChEBI" id="CHEBI:58349"/>
        <dbReference type="ChEBI" id="CHEBI:65002"/>
        <dbReference type="ChEBI" id="CHEBI:65003"/>
        <dbReference type="EC" id="1.1.1.329"/>
    </reaction>
</comment>
<dbReference type="InterPro" id="IPR011032">
    <property type="entry name" value="GroES-like_sf"/>
</dbReference>
<evidence type="ECO:0000256" key="9">
    <source>
        <dbReference type="ARBA" id="ARBA00039387"/>
    </source>
</evidence>
<protein>
    <recommendedName>
        <fullName evidence="9">2-deoxy-scyllo-inosamine dehydrogenase</fullName>
        <ecNumber evidence="8">1.1.1.329</ecNumber>
    </recommendedName>
</protein>